<evidence type="ECO:0000313" key="3">
    <source>
        <dbReference type="Proteomes" id="UP000198976"/>
    </source>
</evidence>
<dbReference type="InterPro" id="IPR001387">
    <property type="entry name" value="Cro/C1-type_HTH"/>
</dbReference>
<keyword evidence="3" id="KW-1185">Reference proteome</keyword>
<sequence>MPPLVSIRALRTVAGLTLDELAQRIEKEVPELKVSRGTLCAIENGSRGVSDLMSKAIARAFGLDDDALITTYKPRASAQEKTAS</sequence>
<evidence type="ECO:0000313" key="2">
    <source>
        <dbReference type="EMBL" id="SDT85850.1"/>
    </source>
</evidence>
<gene>
    <name evidence="2" type="ORF">SAMN04489714_0175</name>
</gene>
<reference evidence="2 3" key="1">
    <citation type="submission" date="2016-10" db="EMBL/GenBank/DDBJ databases">
        <authorList>
            <person name="Varghese N."/>
            <person name="Submissions S."/>
        </authorList>
    </citation>
    <scope>NUCLEOTIDE SEQUENCE [LARGE SCALE GENOMIC DNA]</scope>
    <source>
        <strain evidence="2 3">DSM 9169</strain>
    </source>
</reference>
<dbReference type="InterPro" id="IPR010982">
    <property type="entry name" value="Lambda_DNA-bd_dom_sf"/>
</dbReference>
<dbReference type="Gene3D" id="1.10.260.40">
    <property type="entry name" value="lambda repressor-like DNA-binding domains"/>
    <property type="match status" value="1"/>
</dbReference>
<dbReference type="EMBL" id="LT629792">
    <property type="protein sequence ID" value="SDT85850.1"/>
    <property type="molecule type" value="Genomic_DNA"/>
</dbReference>
<dbReference type="SUPFAM" id="SSF47413">
    <property type="entry name" value="lambda repressor-like DNA-binding domains"/>
    <property type="match status" value="1"/>
</dbReference>
<feature type="domain" description="HTH cro/C1-type" evidence="1">
    <location>
        <begin position="7"/>
        <end position="68"/>
    </location>
</feature>
<dbReference type="PROSITE" id="PS50943">
    <property type="entry name" value="HTH_CROC1"/>
    <property type="match status" value="1"/>
</dbReference>
<name>A0ABY0V4Z2_9ACTO</name>
<proteinExistence type="predicted"/>
<dbReference type="Pfam" id="PF12844">
    <property type="entry name" value="HTH_19"/>
    <property type="match status" value="1"/>
</dbReference>
<evidence type="ECO:0000259" key="1">
    <source>
        <dbReference type="PROSITE" id="PS50943"/>
    </source>
</evidence>
<dbReference type="CDD" id="cd00093">
    <property type="entry name" value="HTH_XRE"/>
    <property type="match status" value="1"/>
</dbReference>
<organism evidence="2 3">
    <name type="scientific">Schaalia radingae</name>
    <dbReference type="NCBI Taxonomy" id="131110"/>
    <lineage>
        <taxon>Bacteria</taxon>
        <taxon>Bacillati</taxon>
        <taxon>Actinomycetota</taxon>
        <taxon>Actinomycetes</taxon>
        <taxon>Actinomycetales</taxon>
        <taxon>Actinomycetaceae</taxon>
        <taxon>Schaalia</taxon>
    </lineage>
</organism>
<dbReference type="Proteomes" id="UP000198976">
    <property type="component" value="Chromosome I"/>
</dbReference>
<dbReference type="SMART" id="SM00530">
    <property type="entry name" value="HTH_XRE"/>
    <property type="match status" value="1"/>
</dbReference>
<keyword evidence="2" id="KW-0238">DNA-binding</keyword>
<protein>
    <submittedName>
        <fullName evidence="2">DNA-binding transcriptional regulator, XRE-family HTH domain</fullName>
    </submittedName>
</protein>
<dbReference type="GO" id="GO:0003677">
    <property type="term" value="F:DNA binding"/>
    <property type="evidence" value="ECO:0007669"/>
    <property type="project" value="UniProtKB-KW"/>
</dbReference>
<accession>A0ABY0V4Z2</accession>